<dbReference type="Proteomes" id="UP001497516">
    <property type="component" value="Chromosome 5"/>
</dbReference>
<gene>
    <name evidence="1" type="ORF">LTRI10_LOCUS29558</name>
</gene>
<name>A0AAV2ERM7_9ROSI</name>
<evidence type="ECO:0000313" key="1">
    <source>
        <dbReference type="EMBL" id="CAL1388638.1"/>
    </source>
</evidence>
<proteinExistence type="predicted"/>
<sequence>MESSRTSLPASSSPMAGLRHRVQEALKMMDQFLSIPLVTSMSDQTIVWPGSACKTLETLSINIPPLSAADMAFLRKVGKDLVERVKAVEPALQVAKASTKIIMPRAALTAQMSTLIKGVAQMRHEEATLIATDPTRAEIEAQVELQAAQSFFTRFCTTLSRIAQQLANYESSDS</sequence>
<keyword evidence="2" id="KW-1185">Reference proteome</keyword>
<protein>
    <submittedName>
        <fullName evidence="1">Uncharacterized protein</fullName>
    </submittedName>
</protein>
<reference evidence="1 2" key="1">
    <citation type="submission" date="2024-04" db="EMBL/GenBank/DDBJ databases">
        <authorList>
            <person name="Fracassetti M."/>
        </authorList>
    </citation>
    <scope>NUCLEOTIDE SEQUENCE [LARGE SCALE GENOMIC DNA]</scope>
</reference>
<accession>A0AAV2ERM7</accession>
<dbReference type="AlphaFoldDB" id="A0AAV2ERM7"/>
<evidence type="ECO:0000313" key="2">
    <source>
        <dbReference type="Proteomes" id="UP001497516"/>
    </source>
</evidence>
<dbReference type="EMBL" id="OZ034818">
    <property type="protein sequence ID" value="CAL1388638.1"/>
    <property type="molecule type" value="Genomic_DNA"/>
</dbReference>
<organism evidence="1 2">
    <name type="scientific">Linum trigynum</name>
    <dbReference type="NCBI Taxonomy" id="586398"/>
    <lineage>
        <taxon>Eukaryota</taxon>
        <taxon>Viridiplantae</taxon>
        <taxon>Streptophyta</taxon>
        <taxon>Embryophyta</taxon>
        <taxon>Tracheophyta</taxon>
        <taxon>Spermatophyta</taxon>
        <taxon>Magnoliopsida</taxon>
        <taxon>eudicotyledons</taxon>
        <taxon>Gunneridae</taxon>
        <taxon>Pentapetalae</taxon>
        <taxon>rosids</taxon>
        <taxon>fabids</taxon>
        <taxon>Malpighiales</taxon>
        <taxon>Linaceae</taxon>
        <taxon>Linum</taxon>
    </lineage>
</organism>